<feature type="region of interest" description="Disordered" evidence="4">
    <location>
        <begin position="1"/>
        <end position="32"/>
    </location>
</feature>
<proteinExistence type="inferred from homology"/>
<reference evidence="5" key="1">
    <citation type="journal article" date="2022" name="Plant J.">
        <title>Strategies of tolerance reflected in two North American maple genomes.</title>
        <authorList>
            <person name="McEvoy S.L."/>
            <person name="Sezen U.U."/>
            <person name="Trouern-Trend A."/>
            <person name="McMahon S.M."/>
            <person name="Schaberg P.G."/>
            <person name="Yang J."/>
            <person name="Wegrzyn J.L."/>
            <person name="Swenson N.G."/>
        </authorList>
    </citation>
    <scope>NUCLEOTIDE SEQUENCE</scope>
    <source>
        <strain evidence="5">91603</strain>
    </source>
</reference>
<keyword evidence="2" id="KW-0217">Developmental protein</keyword>
<dbReference type="GO" id="GO:0009733">
    <property type="term" value="P:response to auxin"/>
    <property type="evidence" value="ECO:0007669"/>
    <property type="project" value="InterPro"/>
</dbReference>
<accession>A0AAD5IYA4</accession>
<comment type="similarity">
    <text evidence="1">Belongs to the ARG7 family.</text>
</comment>
<dbReference type="PANTHER" id="PTHR31175:SF104">
    <property type="entry name" value="SAUR-LIKE AUXIN-RESPONSIVE FAMILY PROTEIN"/>
    <property type="match status" value="1"/>
</dbReference>
<keyword evidence="3" id="KW-0341">Growth regulation</keyword>
<evidence type="ECO:0000313" key="6">
    <source>
        <dbReference type="Proteomes" id="UP001064489"/>
    </source>
</evidence>
<evidence type="ECO:0000256" key="2">
    <source>
        <dbReference type="ARBA" id="ARBA00022473"/>
    </source>
</evidence>
<name>A0AAD5IYA4_ACENE</name>
<evidence type="ECO:0000256" key="1">
    <source>
        <dbReference type="ARBA" id="ARBA00006974"/>
    </source>
</evidence>
<dbReference type="AlphaFoldDB" id="A0AAD5IYA4"/>
<reference evidence="5" key="2">
    <citation type="submission" date="2023-02" db="EMBL/GenBank/DDBJ databases">
        <authorList>
            <person name="Swenson N.G."/>
            <person name="Wegrzyn J.L."/>
            <person name="Mcevoy S.L."/>
        </authorList>
    </citation>
    <scope>NUCLEOTIDE SEQUENCE</scope>
    <source>
        <strain evidence="5">91603</strain>
        <tissue evidence="5">Leaf</tissue>
    </source>
</reference>
<dbReference type="Pfam" id="PF02519">
    <property type="entry name" value="Auxin_inducible"/>
    <property type="match status" value="1"/>
</dbReference>
<protein>
    <submittedName>
        <fullName evidence="5">Uncharacterized protein</fullName>
    </submittedName>
</protein>
<gene>
    <name evidence="5" type="ORF">LWI28_009500</name>
</gene>
<evidence type="ECO:0000256" key="3">
    <source>
        <dbReference type="ARBA" id="ARBA00022604"/>
    </source>
</evidence>
<dbReference type="InterPro" id="IPR003676">
    <property type="entry name" value="SAUR_fam"/>
</dbReference>
<dbReference type="PANTHER" id="PTHR31175">
    <property type="entry name" value="AUXIN-RESPONSIVE FAMILY PROTEIN"/>
    <property type="match status" value="1"/>
</dbReference>
<keyword evidence="6" id="KW-1185">Reference proteome</keyword>
<dbReference type="EMBL" id="JAJSOW010000101">
    <property type="protein sequence ID" value="KAI9180930.1"/>
    <property type="molecule type" value="Genomic_DNA"/>
</dbReference>
<dbReference type="Proteomes" id="UP001064489">
    <property type="component" value="Chromosome 4"/>
</dbReference>
<organism evidence="5 6">
    <name type="scientific">Acer negundo</name>
    <name type="common">Box elder</name>
    <dbReference type="NCBI Taxonomy" id="4023"/>
    <lineage>
        <taxon>Eukaryota</taxon>
        <taxon>Viridiplantae</taxon>
        <taxon>Streptophyta</taxon>
        <taxon>Embryophyta</taxon>
        <taxon>Tracheophyta</taxon>
        <taxon>Spermatophyta</taxon>
        <taxon>Magnoliopsida</taxon>
        <taxon>eudicotyledons</taxon>
        <taxon>Gunneridae</taxon>
        <taxon>Pentapetalae</taxon>
        <taxon>rosids</taxon>
        <taxon>malvids</taxon>
        <taxon>Sapindales</taxon>
        <taxon>Sapindaceae</taxon>
        <taxon>Hippocastanoideae</taxon>
        <taxon>Acereae</taxon>
        <taxon>Acer</taxon>
    </lineage>
</organism>
<evidence type="ECO:0000313" key="5">
    <source>
        <dbReference type="EMBL" id="KAI9180930.1"/>
    </source>
</evidence>
<feature type="compositionally biased region" description="Basic and acidic residues" evidence="4">
    <location>
        <begin position="19"/>
        <end position="32"/>
    </location>
</feature>
<sequence length="181" mass="20925">MYLAPPKSTLRDPNTTCWSHREERRPRPRMEKEHVADISLSASSGSSSSSSFCLWFSPSQNRSSVSCAKTLGDPTAATIDYQNWLRKPGIELNMTCWRMTEKGVPMLKNFMHRMAAAKRRRILYPRSNENQDHSIANKGNFIVYTNNGKRFMVPLEYLSRNVFIEFLRMSEEDFNLPSHEA</sequence>
<comment type="caution">
    <text evidence="5">The sequence shown here is derived from an EMBL/GenBank/DDBJ whole genome shotgun (WGS) entry which is preliminary data.</text>
</comment>
<evidence type="ECO:0000256" key="4">
    <source>
        <dbReference type="SAM" id="MobiDB-lite"/>
    </source>
</evidence>